<evidence type="ECO:0000313" key="4">
    <source>
        <dbReference type="Proteomes" id="UP000317593"/>
    </source>
</evidence>
<protein>
    <submittedName>
        <fullName evidence="3">ASPIC and UnbV</fullName>
    </submittedName>
</protein>
<dbReference type="OrthoDB" id="9816120at2"/>
<feature type="domain" description="ASPIC/UnbV" evidence="2">
    <location>
        <begin position="558"/>
        <end position="624"/>
    </location>
</feature>
<accession>A0A521CRX6</accession>
<dbReference type="Pfam" id="PF13517">
    <property type="entry name" value="FG-GAP_3"/>
    <property type="match status" value="5"/>
</dbReference>
<gene>
    <name evidence="3" type="ORF">SAMN06265218_10755</name>
</gene>
<dbReference type="InterPro" id="IPR011519">
    <property type="entry name" value="UnbV_ASPIC"/>
</dbReference>
<reference evidence="3 4" key="1">
    <citation type="submission" date="2017-05" db="EMBL/GenBank/DDBJ databases">
        <authorList>
            <person name="Varghese N."/>
            <person name="Submissions S."/>
        </authorList>
    </citation>
    <scope>NUCLEOTIDE SEQUENCE [LARGE SCALE GENOMIC DNA]</scope>
    <source>
        <strain evidence="3 4">DSM 21194</strain>
    </source>
</reference>
<dbReference type="AlphaFoldDB" id="A0A521CRX6"/>
<feature type="domain" description="ASPIC/UnbV" evidence="2">
    <location>
        <begin position="1148"/>
        <end position="1205"/>
    </location>
</feature>
<evidence type="ECO:0000313" key="3">
    <source>
        <dbReference type="EMBL" id="SMO62204.1"/>
    </source>
</evidence>
<dbReference type="PANTHER" id="PTHR16026">
    <property type="entry name" value="CARTILAGE ACIDIC PROTEIN 1"/>
    <property type="match status" value="1"/>
</dbReference>
<dbReference type="InterPro" id="IPR028994">
    <property type="entry name" value="Integrin_alpha_N"/>
</dbReference>
<evidence type="ECO:0000259" key="2">
    <source>
        <dbReference type="Pfam" id="PF07593"/>
    </source>
</evidence>
<name>A0A521CRX6_9BACT</name>
<evidence type="ECO:0000256" key="1">
    <source>
        <dbReference type="ARBA" id="ARBA00022729"/>
    </source>
</evidence>
<dbReference type="PANTHER" id="PTHR16026:SF0">
    <property type="entry name" value="CARTILAGE ACIDIC PROTEIN 1"/>
    <property type="match status" value="1"/>
</dbReference>
<keyword evidence="4" id="KW-1185">Reference proteome</keyword>
<dbReference type="Pfam" id="PF07593">
    <property type="entry name" value="UnbV_ASPIC"/>
    <property type="match status" value="2"/>
</dbReference>
<dbReference type="InterPro" id="IPR027039">
    <property type="entry name" value="Crtac1"/>
</dbReference>
<dbReference type="EMBL" id="FXTH01000007">
    <property type="protein sequence ID" value="SMO62204.1"/>
    <property type="molecule type" value="Genomic_DNA"/>
</dbReference>
<dbReference type="SUPFAM" id="SSF69318">
    <property type="entry name" value="Integrin alpha N-terminal domain"/>
    <property type="match status" value="2"/>
</dbReference>
<proteinExistence type="predicted"/>
<keyword evidence="1" id="KW-0732">Signal</keyword>
<dbReference type="InterPro" id="IPR013517">
    <property type="entry name" value="FG-GAP"/>
</dbReference>
<dbReference type="Gene3D" id="2.130.10.130">
    <property type="entry name" value="Integrin alpha, N-terminal"/>
    <property type="match status" value="4"/>
</dbReference>
<organism evidence="3 4">
    <name type="scientific">Fodinibius sediminis</name>
    <dbReference type="NCBI Taxonomy" id="1214077"/>
    <lineage>
        <taxon>Bacteria</taxon>
        <taxon>Pseudomonadati</taxon>
        <taxon>Balneolota</taxon>
        <taxon>Balneolia</taxon>
        <taxon>Balneolales</taxon>
        <taxon>Balneolaceae</taxon>
        <taxon>Fodinibius</taxon>
    </lineage>
</organism>
<dbReference type="Proteomes" id="UP000317593">
    <property type="component" value="Unassembled WGS sequence"/>
</dbReference>
<sequence>MSLFGHFKKITGFFLLMVLMGSCSSSDDLQWHQEEGYQWAELSPGFFGSTGFKKVDASDSNIDFINSVSRASIEENRNFLNGSGVTTADVDGDGWVDIYLASLEGPNKLYRNIGGLQFVDITEEANLAHKGYNSTGVIFADVNGDSHPDLLITSLTKENVLYINDGKGRFTLKENSGLQDSRGSNTMALADIDADGDLDLYISNYKLKTVRDLYSADELSTENTVRKQGDSLVVVPPFDQYYGIIKTDGRSYRNEYGAKDHLYINRGDGTFEKVTDEKKHFLNAEGRPVGLFRDWGLTAKFQDINSDGHPDLFVANDFWTPDRLWMNQGDGTFRSADKHAIRSMSFSSMGVDFSDINRDGFTDFFVSEMLSSRHQRRLRQLSEHLDPIDGRPQYNRNSLYLNRGDHTFAEISSYANVTATEWSWATNFLDIDLDGYEDLILTTGYAFDYQDLDTQIELNRQTSRTMQSTGDILRYPRLDLPNRMLRNNQDLTFTDKSESWGFTEDDISLGMAIADLDNDGDADFVINRFNTEAVVYQNQTSAPRIAVTLKGKPPNTAGIGAKIRLEGAKVVQQKQISAGGSYVSGSQPMAFFAADPENINHQLTVTWPDESVSTIDGVQSNRVYVVDQSSAVMKSRRDSSSEGEPPLFRDASDQIAYVHHEDRYTDFNVQPLLPALLSRQGPGVGWMDYDRDGYDDLFITSGKGGQIGIFRNNGNSELERTEIEELSRSAGGDQTGLAGWQTEKRLKLVLGSANFEQGSPQVPSGFMYNIDNTSADVQELPGVLSTTGPVAASDYDGDGDLDLFIGGAFMPGEYPRNASSRLFRNENGHFVRDPVNSRRFNEIGLVSGAVFTDYDRDGDPDLVLSRSWDSIALLENRDGNFIDVSTDYGFNNYKGWWHGVATGDFNGDGCPDIVATNIGSNSIYKPTGGHPLKLFYGDFDVNGTLDIIDSYYESDLQAYVPRRKLYEMDSMPSLLGRITSHKQYARSSVGDIVGQDPGTIPSREINTVQHMIFLSSESGFSAYPLPRKAQFSAAFHAGTADFNNDGKEDLFLSQNDFSFPSGIFRLDAGRGLLLLGDGHGHFRAVPGHQSGIEIYGEQRGAAVSDFNKDGRADLAVSQNGGPAVLYINQAQRQGLYVRLIGPAGNRNAIGSSMRLVYEDGSKGPAREIQAGSGYRSQHSAAQVLGTEEKASSLEIRWFDGTTEIRELSEEGRAYTFRY</sequence>